<evidence type="ECO:0000313" key="8">
    <source>
        <dbReference type="Proteomes" id="UP000305948"/>
    </source>
</evidence>
<feature type="compositionally biased region" description="Basic and acidic residues" evidence="4">
    <location>
        <begin position="514"/>
        <end position="526"/>
    </location>
</feature>
<name>A0A5C3MNT7_9AGAM</name>
<dbReference type="PRINTS" id="PR00452">
    <property type="entry name" value="SH3DOMAIN"/>
</dbReference>
<feature type="domain" description="SH3" evidence="5">
    <location>
        <begin position="539"/>
        <end position="598"/>
    </location>
</feature>
<evidence type="ECO:0000259" key="6">
    <source>
        <dbReference type="PROSITE" id="PS51021"/>
    </source>
</evidence>
<reference evidence="7 8" key="1">
    <citation type="journal article" date="2019" name="Nat. Ecol. Evol.">
        <title>Megaphylogeny resolves global patterns of mushroom evolution.</title>
        <authorList>
            <person name="Varga T."/>
            <person name="Krizsan K."/>
            <person name="Foldi C."/>
            <person name="Dima B."/>
            <person name="Sanchez-Garcia M."/>
            <person name="Sanchez-Ramirez S."/>
            <person name="Szollosi G.J."/>
            <person name="Szarkandi J.G."/>
            <person name="Papp V."/>
            <person name="Albert L."/>
            <person name="Andreopoulos W."/>
            <person name="Angelini C."/>
            <person name="Antonin V."/>
            <person name="Barry K.W."/>
            <person name="Bougher N.L."/>
            <person name="Buchanan P."/>
            <person name="Buyck B."/>
            <person name="Bense V."/>
            <person name="Catcheside P."/>
            <person name="Chovatia M."/>
            <person name="Cooper J."/>
            <person name="Damon W."/>
            <person name="Desjardin D."/>
            <person name="Finy P."/>
            <person name="Geml J."/>
            <person name="Haridas S."/>
            <person name="Hughes K."/>
            <person name="Justo A."/>
            <person name="Karasinski D."/>
            <person name="Kautmanova I."/>
            <person name="Kiss B."/>
            <person name="Kocsube S."/>
            <person name="Kotiranta H."/>
            <person name="LaButti K.M."/>
            <person name="Lechner B.E."/>
            <person name="Liimatainen K."/>
            <person name="Lipzen A."/>
            <person name="Lukacs Z."/>
            <person name="Mihaltcheva S."/>
            <person name="Morgado L.N."/>
            <person name="Niskanen T."/>
            <person name="Noordeloos M.E."/>
            <person name="Ohm R.A."/>
            <person name="Ortiz-Santana B."/>
            <person name="Ovrebo C."/>
            <person name="Racz N."/>
            <person name="Riley R."/>
            <person name="Savchenko A."/>
            <person name="Shiryaev A."/>
            <person name="Soop K."/>
            <person name="Spirin V."/>
            <person name="Szebenyi C."/>
            <person name="Tomsovsky M."/>
            <person name="Tulloss R.E."/>
            <person name="Uehling J."/>
            <person name="Grigoriev I.V."/>
            <person name="Vagvolgyi C."/>
            <person name="Papp T."/>
            <person name="Martin F.M."/>
            <person name="Miettinen O."/>
            <person name="Hibbett D.S."/>
            <person name="Nagy L.G."/>
        </authorList>
    </citation>
    <scope>NUCLEOTIDE SEQUENCE [LARGE SCALE GENOMIC DNA]</scope>
    <source>
        <strain evidence="7 8">OMC1185</strain>
    </source>
</reference>
<dbReference type="EMBL" id="ML213525">
    <property type="protein sequence ID" value="TFK47129.1"/>
    <property type="molecule type" value="Genomic_DNA"/>
</dbReference>
<dbReference type="Proteomes" id="UP000305948">
    <property type="component" value="Unassembled WGS sequence"/>
</dbReference>
<dbReference type="InterPro" id="IPR036028">
    <property type="entry name" value="SH3-like_dom_sf"/>
</dbReference>
<feature type="domain" description="BAR" evidence="6">
    <location>
        <begin position="22"/>
        <end position="343"/>
    </location>
</feature>
<evidence type="ECO:0000256" key="4">
    <source>
        <dbReference type="SAM" id="MobiDB-lite"/>
    </source>
</evidence>
<feature type="compositionally biased region" description="Acidic residues" evidence="4">
    <location>
        <begin position="388"/>
        <end position="400"/>
    </location>
</feature>
<dbReference type="GO" id="GO:0006897">
    <property type="term" value="P:endocytosis"/>
    <property type="evidence" value="ECO:0007669"/>
    <property type="project" value="InterPro"/>
</dbReference>
<feature type="compositionally biased region" description="Basic residues" evidence="4">
    <location>
        <begin position="368"/>
        <end position="382"/>
    </location>
</feature>
<dbReference type="PROSITE" id="PS50002">
    <property type="entry name" value="SH3"/>
    <property type="match status" value="1"/>
</dbReference>
<dbReference type="GO" id="GO:0043332">
    <property type="term" value="C:mating projection tip"/>
    <property type="evidence" value="ECO:0007669"/>
    <property type="project" value="TreeGrafter"/>
</dbReference>
<evidence type="ECO:0000256" key="1">
    <source>
        <dbReference type="ARBA" id="ARBA00022443"/>
    </source>
</evidence>
<dbReference type="SUPFAM" id="SSF50044">
    <property type="entry name" value="SH3-domain"/>
    <property type="match status" value="1"/>
</dbReference>
<keyword evidence="3" id="KW-0175">Coiled coil</keyword>
<feature type="region of interest" description="Disordered" evidence="4">
    <location>
        <begin position="587"/>
        <end position="707"/>
    </location>
</feature>
<organism evidence="7 8">
    <name type="scientific">Heliocybe sulcata</name>
    <dbReference type="NCBI Taxonomy" id="5364"/>
    <lineage>
        <taxon>Eukaryota</taxon>
        <taxon>Fungi</taxon>
        <taxon>Dikarya</taxon>
        <taxon>Basidiomycota</taxon>
        <taxon>Agaricomycotina</taxon>
        <taxon>Agaricomycetes</taxon>
        <taxon>Gloeophyllales</taxon>
        <taxon>Gloeophyllaceae</taxon>
        <taxon>Heliocybe</taxon>
    </lineage>
</organism>
<dbReference type="SUPFAM" id="SSF103657">
    <property type="entry name" value="BAR/IMD domain-like"/>
    <property type="match status" value="1"/>
</dbReference>
<feature type="compositionally biased region" description="Low complexity" evidence="4">
    <location>
        <begin position="618"/>
        <end position="627"/>
    </location>
</feature>
<sequence length="798" mass="87160">MASKQASSDILCSLGKLRQWAGEVISSRERTIVTDEFRELEQDIELRKEGINKLHIASQSFHHALAKKKECEAVDEQGKLLPVDALGVVMITHGEELGEDSNQAIGRNSERDAATAFCARSGAASCQTVSVAILNQRSGGVDSNAQQERKLESIGVSPEALVRNAIPSAMLEDWTRTATLISPMASEANLSIGSALVKFGCAHCKVATLQEAFALTFQDTFLTAMERYEAEIKDYQTQRKKLESRRLSYDAAISKAEKMKNNKKEKEKDKADAEDELLKAKSRYEETLEDVRAIMVAIQENESSQIRDLTTFLEHEMNFVQQYTEVLRDAKLNWVDVYVLTAVFLTCRANTVRSEKAPPAPRMESRRSSIRSHKSSASRSSRHPLSESEPDSDDEDEGEAETPGPNKQSFSRRKSDAGSKAPSRPSSRTSRKRADSEATTGGSTDKEKEKGHSKRLSVAGWMGSITGRGKSKDKDQFASLHEDEAVESEEDDARSEKSGKSEVSRSSRFSMRSKRSESVSKPESKSKSKPKRKSVSGAVEKKAVKALYDFTPSSGDELSFRTGDVITVISEVLDGWWMGELNGQTGLFPTTYTEPIASRTTPPVPPRPAPRRANTENSRSSSSSLSSGAYRTPRGEEEEAYSDGYGTSDMEQEALYTGPPLGSARTPVYASFDQSSARSSIDGEEAKLMPQPAESDTSKKQAPGGAIAASLKHSLLSPQILNNRFKSDSSPTGKRAPPPPPPARRATANVVAADASPFDSPQASTFDLAGSGPDGCREFKQNPFKPPGMCSNCFEMHA</sequence>
<dbReference type="SMART" id="SM00326">
    <property type="entry name" value="SH3"/>
    <property type="match status" value="1"/>
</dbReference>
<dbReference type="Gene3D" id="2.30.30.40">
    <property type="entry name" value="SH3 Domains"/>
    <property type="match status" value="1"/>
</dbReference>
<dbReference type="GO" id="GO:1990528">
    <property type="term" value="C:Rvs161p-Rvs167p complex"/>
    <property type="evidence" value="ECO:0007669"/>
    <property type="project" value="TreeGrafter"/>
</dbReference>
<gene>
    <name evidence="7" type="ORF">OE88DRAFT_1648018</name>
</gene>
<dbReference type="CDD" id="cd00174">
    <property type="entry name" value="SH3"/>
    <property type="match status" value="1"/>
</dbReference>
<keyword evidence="8" id="KW-1185">Reference proteome</keyword>
<feature type="compositionally biased region" description="Low complexity" evidence="4">
    <location>
        <begin position="419"/>
        <end position="428"/>
    </location>
</feature>
<dbReference type="FunFam" id="2.30.30.40:FF:000072">
    <property type="entry name" value="Unconventional Myosin IB"/>
    <property type="match status" value="1"/>
</dbReference>
<dbReference type="GO" id="GO:0030479">
    <property type="term" value="C:actin cortical patch"/>
    <property type="evidence" value="ECO:0007669"/>
    <property type="project" value="TreeGrafter"/>
</dbReference>
<dbReference type="GO" id="GO:0097320">
    <property type="term" value="P:plasma membrane tubulation"/>
    <property type="evidence" value="ECO:0007669"/>
    <property type="project" value="TreeGrafter"/>
</dbReference>
<dbReference type="PANTHER" id="PTHR47174">
    <property type="entry name" value="BRIDGING INTEGRATOR 3"/>
    <property type="match status" value="1"/>
</dbReference>
<dbReference type="InterPro" id="IPR027267">
    <property type="entry name" value="AH/BAR_dom_sf"/>
</dbReference>
<feature type="compositionally biased region" description="Basic and acidic residues" evidence="4">
    <location>
        <begin position="470"/>
        <end position="483"/>
    </location>
</feature>
<feature type="compositionally biased region" description="Polar residues" evidence="4">
    <location>
        <begin position="722"/>
        <end position="732"/>
    </location>
</feature>
<dbReference type="STRING" id="5364.A0A5C3MNT7"/>
<feature type="region of interest" description="Disordered" evidence="4">
    <location>
        <begin position="722"/>
        <end position="747"/>
    </location>
</feature>
<dbReference type="OrthoDB" id="10263741at2759"/>
<accession>A0A5C3MNT7</accession>
<dbReference type="SMART" id="SM00721">
    <property type="entry name" value="BAR"/>
    <property type="match status" value="1"/>
</dbReference>
<feature type="compositionally biased region" description="Basic and acidic residues" evidence="4">
    <location>
        <begin position="494"/>
        <end position="505"/>
    </location>
</feature>
<dbReference type="InterPro" id="IPR046982">
    <property type="entry name" value="BIN3/RVS161-like"/>
</dbReference>
<protein>
    <submittedName>
        <fullName evidence="7">BAR-domain-containing protein</fullName>
    </submittedName>
</protein>
<dbReference type="Pfam" id="PF03114">
    <property type="entry name" value="BAR"/>
    <property type="match status" value="2"/>
</dbReference>
<keyword evidence="1 2" id="KW-0728">SH3 domain</keyword>
<dbReference type="PANTHER" id="PTHR47174:SF2">
    <property type="entry name" value="SH3 DOMAIN SIGNALLING PROTEIN (AFU_ORTHOLOGUE AFUA_5G07670)"/>
    <property type="match status" value="1"/>
</dbReference>
<evidence type="ECO:0000256" key="3">
    <source>
        <dbReference type="SAM" id="Coils"/>
    </source>
</evidence>
<evidence type="ECO:0000256" key="2">
    <source>
        <dbReference type="PROSITE-ProRule" id="PRU00192"/>
    </source>
</evidence>
<dbReference type="InterPro" id="IPR004148">
    <property type="entry name" value="BAR_dom"/>
</dbReference>
<dbReference type="GO" id="GO:0031097">
    <property type="term" value="C:medial cortex"/>
    <property type="evidence" value="ECO:0007669"/>
    <property type="project" value="TreeGrafter"/>
</dbReference>
<dbReference type="PROSITE" id="PS51021">
    <property type="entry name" value="BAR"/>
    <property type="match status" value="1"/>
</dbReference>
<evidence type="ECO:0000259" key="5">
    <source>
        <dbReference type="PROSITE" id="PS50002"/>
    </source>
</evidence>
<proteinExistence type="predicted"/>
<feature type="compositionally biased region" description="Acidic residues" evidence="4">
    <location>
        <begin position="484"/>
        <end position="493"/>
    </location>
</feature>
<dbReference type="Gene3D" id="1.20.1270.60">
    <property type="entry name" value="Arfaptin homology (AH) domain/BAR domain"/>
    <property type="match status" value="2"/>
</dbReference>
<dbReference type="PRINTS" id="PR00499">
    <property type="entry name" value="P67PHOX"/>
</dbReference>
<dbReference type="GO" id="GO:0008289">
    <property type="term" value="F:lipid binding"/>
    <property type="evidence" value="ECO:0007669"/>
    <property type="project" value="TreeGrafter"/>
</dbReference>
<dbReference type="Pfam" id="PF14604">
    <property type="entry name" value="SH3_9"/>
    <property type="match status" value="1"/>
</dbReference>
<dbReference type="GO" id="GO:0051666">
    <property type="term" value="P:actin cortical patch localization"/>
    <property type="evidence" value="ECO:0007669"/>
    <property type="project" value="InterPro"/>
</dbReference>
<dbReference type="InterPro" id="IPR001452">
    <property type="entry name" value="SH3_domain"/>
</dbReference>
<feature type="region of interest" description="Disordered" evidence="4">
    <location>
        <begin position="354"/>
        <end position="538"/>
    </location>
</feature>
<evidence type="ECO:0000313" key="7">
    <source>
        <dbReference type="EMBL" id="TFK47129.1"/>
    </source>
</evidence>
<feature type="coiled-coil region" evidence="3">
    <location>
        <begin position="225"/>
        <end position="301"/>
    </location>
</feature>
<dbReference type="AlphaFoldDB" id="A0A5C3MNT7"/>